<dbReference type="OrthoDB" id="7316074at2"/>
<evidence type="ECO:0000313" key="2">
    <source>
        <dbReference type="EMBL" id="TWT77201.1"/>
    </source>
</evidence>
<accession>A0A5C5YQJ0</accession>
<dbReference type="RefSeq" id="WP_146586137.1">
    <property type="nucleotide sequence ID" value="NZ_SJPO01000004.1"/>
</dbReference>
<feature type="region of interest" description="Disordered" evidence="1">
    <location>
        <begin position="83"/>
        <end position="106"/>
    </location>
</feature>
<feature type="compositionally biased region" description="Low complexity" evidence="1">
    <location>
        <begin position="253"/>
        <end position="266"/>
    </location>
</feature>
<dbReference type="AlphaFoldDB" id="A0A5C5YQJ0"/>
<dbReference type="Proteomes" id="UP000318478">
    <property type="component" value="Unassembled WGS sequence"/>
</dbReference>
<evidence type="ECO:0000313" key="3">
    <source>
        <dbReference type="Proteomes" id="UP000318478"/>
    </source>
</evidence>
<proteinExistence type="predicted"/>
<feature type="compositionally biased region" description="Basic and acidic residues" evidence="1">
    <location>
        <begin position="284"/>
        <end position="293"/>
    </location>
</feature>
<reference evidence="2 3" key="1">
    <citation type="submission" date="2019-02" db="EMBL/GenBank/DDBJ databases">
        <title>Deep-cultivation of Planctomycetes and their phenomic and genomic characterization uncovers novel biology.</title>
        <authorList>
            <person name="Wiegand S."/>
            <person name="Jogler M."/>
            <person name="Boedeker C."/>
            <person name="Pinto D."/>
            <person name="Vollmers J."/>
            <person name="Rivas-Marin E."/>
            <person name="Kohn T."/>
            <person name="Peeters S.H."/>
            <person name="Heuer A."/>
            <person name="Rast P."/>
            <person name="Oberbeckmann S."/>
            <person name="Bunk B."/>
            <person name="Jeske O."/>
            <person name="Meyerdierks A."/>
            <person name="Storesund J.E."/>
            <person name="Kallscheuer N."/>
            <person name="Luecker S."/>
            <person name="Lage O.M."/>
            <person name="Pohl T."/>
            <person name="Merkel B.J."/>
            <person name="Hornburger P."/>
            <person name="Mueller R.-W."/>
            <person name="Bruemmer F."/>
            <person name="Labrenz M."/>
            <person name="Spormann A.M."/>
            <person name="Op Den Camp H."/>
            <person name="Overmann J."/>
            <person name="Amann R."/>
            <person name="Jetten M.S.M."/>
            <person name="Mascher T."/>
            <person name="Medema M.H."/>
            <person name="Devos D.P."/>
            <person name="Kaster A.-K."/>
            <person name="Ovreas L."/>
            <person name="Rohde M."/>
            <person name="Galperin M.Y."/>
            <person name="Jogler C."/>
        </authorList>
    </citation>
    <scope>NUCLEOTIDE SEQUENCE [LARGE SCALE GENOMIC DNA]</scope>
    <source>
        <strain evidence="2 3">Pla123a</strain>
    </source>
</reference>
<comment type="caution">
    <text evidence="2">The sequence shown here is derived from an EMBL/GenBank/DDBJ whole genome shotgun (WGS) entry which is preliminary data.</text>
</comment>
<keyword evidence="3" id="KW-1185">Reference proteome</keyword>
<organism evidence="2 3">
    <name type="scientific">Posidoniimonas polymericola</name>
    <dbReference type="NCBI Taxonomy" id="2528002"/>
    <lineage>
        <taxon>Bacteria</taxon>
        <taxon>Pseudomonadati</taxon>
        <taxon>Planctomycetota</taxon>
        <taxon>Planctomycetia</taxon>
        <taxon>Pirellulales</taxon>
        <taxon>Lacipirellulaceae</taxon>
        <taxon>Posidoniimonas</taxon>
    </lineage>
</organism>
<feature type="compositionally biased region" description="Low complexity" evidence="1">
    <location>
        <begin position="224"/>
        <end position="236"/>
    </location>
</feature>
<dbReference type="EMBL" id="SJPO01000004">
    <property type="protein sequence ID" value="TWT77201.1"/>
    <property type="molecule type" value="Genomic_DNA"/>
</dbReference>
<evidence type="ECO:0000256" key="1">
    <source>
        <dbReference type="SAM" id="MobiDB-lite"/>
    </source>
</evidence>
<gene>
    <name evidence="2" type="ORF">Pla123a_18560</name>
</gene>
<protein>
    <submittedName>
        <fullName evidence="2">Uncharacterized protein</fullName>
    </submittedName>
</protein>
<sequence length="293" mass="31089">MLFRALLTIAVVFLFAGEADAQRFYRRRAMMYGAPGVGVAVAPGVGVSVRAPGFSYGFPSPRAYGARYGWPGVNVQVQAPSSVRPASPALYGPTPADNEYDPSPADQQYAPAPTAAYNLAPNFEPTSATRAGLEGELAVAHAGLNDRLDMFNGGEGWQKYFALDQRELTDPAKTERLLRRMDSVAADPKFEAVSSLDEFQRTRAALQAIASTDLGQAPPAQAGPDEAAADTAQTEAPRFERRPLDEAQFEAIPAPQAGPQAGSSTPPAKPQPPVAPTAGPQYEGGERSVLRDE</sequence>
<name>A0A5C5YQJ0_9BACT</name>
<feature type="region of interest" description="Disordered" evidence="1">
    <location>
        <begin position="215"/>
        <end position="293"/>
    </location>
</feature>